<gene>
    <name evidence="7" type="ORF">Q5Y73_21380</name>
</gene>
<dbReference type="PROSITE" id="PS50937">
    <property type="entry name" value="HTH_MERR_2"/>
    <property type="match status" value="1"/>
</dbReference>
<accession>A0ABT9J4V2</accession>
<evidence type="ECO:0000256" key="4">
    <source>
        <dbReference type="ARBA" id="ARBA00023163"/>
    </source>
</evidence>
<dbReference type="InterPro" id="IPR000551">
    <property type="entry name" value="MerR-type_HTH_dom"/>
</dbReference>
<dbReference type="RefSeq" id="WP_305993958.1">
    <property type="nucleotide sequence ID" value="NZ_JAVAMP010000017.1"/>
</dbReference>
<feature type="coiled-coil region" evidence="5">
    <location>
        <begin position="79"/>
        <end position="106"/>
    </location>
</feature>
<dbReference type="PROSITE" id="PS00552">
    <property type="entry name" value="HTH_MERR_1"/>
    <property type="match status" value="1"/>
</dbReference>
<dbReference type="Gene3D" id="1.10.1660.10">
    <property type="match status" value="1"/>
</dbReference>
<dbReference type="InterPro" id="IPR047057">
    <property type="entry name" value="MerR_fam"/>
</dbReference>
<dbReference type="Proteomes" id="UP001231941">
    <property type="component" value="Unassembled WGS sequence"/>
</dbReference>
<organism evidence="7 8">
    <name type="scientific">Chengkuizengella axinellae</name>
    <dbReference type="NCBI Taxonomy" id="3064388"/>
    <lineage>
        <taxon>Bacteria</taxon>
        <taxon>Bacillati</taxon>
        <taxon>Bacillota</taxon>
        <taxon>Bacilli</taxon>
        <taxon>Bacillales</taxon>
        <taxon>Paenibacillaceae</taxon>
        <taxon>Chengkuizengella</taxon>
    </lineage>
</organism>
<dbReference type="PANTHER" id="PTHR30204">
    <property type="entry name" value="REDOX-CYCLING DRUG-SENSING TRANSCRIPTIONAL ACTIVATOR SOXR"/>
    <property type="match status" value="1"/>
</dbReference>
<keyword evidence="3" id="KW-0238">DNA-binding</keyword>
<comment type="caution">
    <text evidence="7">The sequence shown here is derived from an EMBL/GenBank/DDBJ whole genome shotgun (WGS) entry which is preliminary data.</text>
</comment>
<protein>
    <submittedName>
        <fullName evidence="7">MerR family transcriptional regulator</fullName>
    </submittedName>
</protein>
<dbReference type="PANTHER" id="PTHR30204:SF69">
    <property type="entry name" value="MERR-FAMILY TRANSCRIPTIONAL REGULATOR"/>
    <property type="match status" value="1"/>
</dbReference>
<reference evidence="7 8" key="1">
    <citation type="submission" date="2023-08" db="EMBL/GenBank/DDBJ databases">
        <authorList>
            <person name="Park J.-S."/>
        </authorList>
    </citation>
    <scope>NUCLEOTIDE SEQUENCE [LARGE SCALE GENOMIC DNA]</scope>
    <source>
        <strain evidence="7 8">2205SS18-9</strain>
    </source>
</reference>
<keyword evidence="4" id="KW-0804">Transcription</keyword>
<evidence type="ECO:0000256" key="2">
    <source>
        <dbReference type="ARBA" id="ARBA00023015"/>
    </source>
</evidence>
<name>A0ABT9J4V2_9BACL</name>
<feature type="domain" description="HTH merR-type" evidence="6">
    <location>
        <begin position="4"/>
        <end position="72"/>
    </location>
</feature>
<dbReference type="CDD" id="cd00592">
    <property type="entry name" value="HTH_MerR-like"/>
    <property type="match status" value="1"/>
</dbReference>
<evidence type="ECO:0000259" key="6">
    <source>
        <dbReference type="PROSITE" id="PS50937"/>
    </source>
</evidence>
<proteinExistence type="predicted"/>
<keyword evidence="2" id="KW-0805">Transcription regulation</keyword>
<sequence>MTNRYKIGEISKYIGISKDTIRHWQKKGILEINRDDNNYNVFTDQDFLKTFKINLYRDLGFSIANVKELLHKEGTDEKKELIEGRIKELDHEIEQLLYQRNVLNNAIEMPNSRELHFKLIKKTFKLKKVDSYVPSSSSIGKVMNEKQIFITKFVTKSLENHDIFIEVSTNEDLVYSNHTFIHCFYPRKKLESSTHFMEQINHFSKENHLQLRGEMIEVHDLKQLLFNDFDYIEFYIAVKTFDE</sequence>
<evidence type="ECO:0000256" key="3">
    <source>
        <dbReference type="ARBA" id="ARBA00023125"/>
    </source>
</evidence>
<keyword evidence="1" id="KW-0678">Repressor</keyword>
<evidence type="ECO:0000256" key="1">
    <source>
        <dbReference type="ARBA" id="ARBA00022491"/>
    </source>
</evidence>
<evidence type="ECO:0000256" key="5">
    <source>
        <dbReference type="SAM" id="Coils"/>
    </source>
</evidence>
<dbReference type="SMART" id="SM00422">
    <property type="entry name" value="HTH_MERR"/>
    <property type="match status" value="1"/>
</dbReference>
<dbReference type="SUPFAM" id="SSF46955">
    <property type="entry name" value="Putative DNA-binding domain"/>
    <property type="match status" value="1"/>
</dbReference>
<dbReference type="EMBL" id="JAVAMP010000017">
    <property type="protein sequence ID" value="MDP5276649.1"/>
    <property type="molecule type" value="Genomic_DNA"/>
</dbReference>
<dbReference type="InterPro" id="IPR009061">
    <property type="entry name" value="DNA-bd_dom_put_sf"/>
</dbReference>
<keyword evidence="8" id="KW-1185">Reference proteome</keyword>
<evidence type="ECO:0000313" key="7">
    <source>
        <dbReference type="EMBL" id="MDP5276649.1"/>
    </source>
</evidence>
<evidence type="ECO:0000313" key="8">
    <source>
        <dbReference type="Proteomes" id="UP001231941"/>
    </source>
</evidence>
<keyword evidence="5" id="KW-0175">Coiled coil</keyword>
<dbReference type="Pfam" id="PF13411">
    <property type="entry name" value="MerR_1"/>
    <property type="match status" value="1"/>
</dbReference>